<dbReference type="NCBIfam" id="TIGR04056">
    <property type="entry name" value="OMP_RagA_SusC"/>
    <property type="match status" value="1"/>
</dbReference>
<protein>
    <submittedName>
        <fullName evidence="10">TonB-dependent receptor</fullName>
    </submittedName>
</protein>
<evidence type="ECO:0000256" key="8">
    <source>
        <dbReference type="SAM" id="MobiDB-lite"/>
    </source>
</evidence>
<keyword evidence="4 7" id="KW-0812">Transmembrane</keyword>
<gene>
    <name evidence="10" type="ORF">DUE52_22145</name>
</gene>
<evidence type="ECO:0000313" key="11">
    <source>
        <dbReference type="Proteomes" id="UP000253383"/>
    </source>
</evidence>
<dbReference type="InterPro" id="IPR023997">
    <property type="entry name" value="TonB-dep_OMP_SusC/RagA_CS"/>
</dbReference>
<comment type="subcellular location">
    <subcellularLocation>
        <location evidence="1 7">Cell outer membrane</location>
        <topology evidence="1 7">Multi-pass membrane protein</topology>
    </subcellularLocation>
</comment>
<organism evidence="10 11">
    <name type="scientific">Larkinella punicea</name>
    <dbReference type="NCBI Taxonomy" id="2315727"/>
    <lineage>
        <taxon>Bacteria</taxon>
        <taxon>Pseudomonadati</taxon>
        <taxon>Bacteroidota</taxon>
        <taxon>Cytophagia</taxon>
        <taxon>Cytophagales</taxon>
        <taxon>Spirosomataceae</taxon>
        <taxon>Larkinella</taxon>
    </lineage>
</organism>
<dbReference type="Gene3D" id="2.60.40.1120">
    <property type="entry name" value="Carboxypeptidase-like, regulatory domain"/>
    <property type="match status" value="1"/>
</dbReference>
<evidence type="ECO:0000256" key="1">
    <source>
        <dbReference type="ARBA" id="ARBA00004571"/>
    </source>
</evidence>
<dbReference type="FunFam" id="2.60.40.1120:FF:000003">
    <property type="entry name" value="Outer membrane protein Omp121"/>
    <property type="match status" value="1"/>
</dbReference>
<evidence type="ECO:0000256" key="5">
    <source>
        <dbReference type="ARBA" id="ARBA00023136"/>
    </source>
</evidence>
<accession>A0A368JIY6</accession>
<dbReference type="InterPro" id="IPR008969">
    <property type="entry name" value="CarboxyPept-like_regulatory"/>
</dbReference>
<dbReference type="NCBIfam" id="TIGR04057">
    <property type="entry name" value="SusC_RagA_signa"/>
    <property type="match status" value="1"/>
</dbReference>
<evidence type="ECO:0000256" key="2">
    <source>
        <dbReference type="ARBA" id="ARBA00022448"/>
    </source>
</evidence>
<feature type="domain" description="TonB-dependent receptor plug" evidence="9">
    <location>
        <begin position="127"/>
        <end position="236"/>
    </location>
</feature>
<dbReference type="RefSeq" id="WP_114408237.1">
    <property type="nucleotide sequence ID" value="NZ_QOWE01000019.1"/>
</dbReference>
<evidence type="ECO:0000256" key="6">
    <source>
        <dbReference type="ARBA" id="ARBA00023237"/>
    </source>
</evidence>
<dbReference type="Proteomes" id="UP000253383">
    <property type="component" value="Unassembled WGS sequence"/>
</dbReference>
<dbReference type="AlphaFoldDB" id="A0A368JIY6"/>
<comment type="similarity">
    <text evidence="7">Belongs to the TonB-dependent receptor family.</text>
</comment>
<dbReference type="Gene3D" id="2.40.170.20">
    <property type="entry name" value="TonB-dependent receptor, beta-barrel domain"/>
    <property type="match status" value="1"/>
</dbReference>
<evidence type="ECO:0000256" key="3">
    <source>
        <dbReference type="ARBA" id="ARBA00022452"/>
    </source>
</evidence>
<comment type="caution">
    <text evidence="10">The sequence shown here is derived from an EMBL/GenBank/DDBJ whole genome shotgun (WGS) entry which is preliminary data.</text>
</comment>
<dbReference type="InterPro" id="IPR036942">
    <property type="entry name" value="Beta-barrel_TonB_sf"/>
</dbReference>
<sequence>MDRQPNEEAPNGFLAAVKLMQLPQLTRPGNIIPQDQEVSGTVTDEKGETLPGVSVLVKGSQQGTTTDADGKYKLRVSNREAVLVFSFVGYVSKEVVVSNQTQLNASLQADTKALEEVVVVGYGTQKKTNLTGAVSTIDSKAIENRPVSNLANAMQGTTPGLAITRTGGQPGNENIAIQVRGATSANGNVNPLLLVDGVAAPILTLQTINPNDVESISVLKDAAAAAIYGAQAAGGVILVTTKKGVAGKTTFDYSNQIGFDWALNVPERLSLMEEAQFANLARANSGAGPEYTDEDLQRIRDRVEYVVNPVDTNRYIFYNQKDLVKQMIRDRSYMQTHNLSARGGTDKLSFLASLGYYHKQGVFKVGPDQLQRYNARLNLTAQLTRKLSFDSRIAYTLEKQKAPVSATDGNALLYQVYRLRTRWPLLTPEGRLNGEGGSSGNNTYAQLTAGGYNNRDRNYFDGVFTFRLAEVVKGLQLRAIYGVQYRLEDRERFARTIELWNRVRPSFYLNNPNVFEVTRGTRLNNNIQLLADYNTRIGTNHTIQALVGYQWEDGRFSSVFSSANNLASNDLPSLNLGNDLTKVNTQTIETFAYQSYFGRINYNFADKYLFEATLRVDESSRLAPGNRRKAFPAASVGWNLHRENWFSSVLPLFSEFKLRGSWGQLGSALGNNIGLYDYLNLLDRGSALILGTPEVRSTYFYQGSVPSSSLTWETVETANGGVDLGFLQNRLQLTVDYYVKFNRNMLTPLQLPATFGVSTPLVNNGELKSWGWETELRYRDKIGKDVNYSVAFNLSDNQNQLLSYAGRKVISAGTVSILEGYPINSLWGYKTDGYFSSATQVQEWAFQDNRTGTGDVKYRDLNGDNRITPGNGTPENPGDLVYLGTNQPRFLFGFNGSVQWKGLDFSFFFQGVGKRSFFPAIATVMPLNQGWIQALAIHRNYWTETNADAAFPRPYLQGTHNYLRADKWMLNGQYMRLKNIQIGYSLPVQAISKIGLSRARLFVTGQDILTFSRLGVFKQLFDPENQDNATSDYPFYGTVAAGVNLTF</sequence>
<keyword evidence="10" id="KW-0675">Receptor</keyword>
<dbReference type="SUPFAM" id="SSF49464">
    <property type="entry name" value="Carboxypeptidase regulatory domain-like"/>
    <property type="match status" value="1"/>
</dbReference>
<evidence type="ECO:0000256" key="7">
    <source>
        <dbReference type="PROSITE-ProRule" id="PRU01360"/>
    </source>
</evidence>
<dbReference type="GO" id="GO:0009279">
    <property type="term" value="C:cell outer membrane"/>
    <property type="evidence" value="ECO:0007669"/>
    <property type="project" value="UniProtKB-SubCell"/>
</dbReference>
<dbReference type="Gene3D" id="2.170.130.10">
    <property type="entry name" value="TonB-dependent receptor, plug domain"/>
    <property type="match status" value="1"/>
</dbReference>
<evidence type="ECO:0000259" key="9">
    <source>
        <dbReference type="Pfam" id="PF07715"/>
    </source>
</evidence>
<evidence type="ECO:0000313" key="10">
    <source>
        <dbReference type="EMBL" id="RCR67502.1"/>
    </source>
</evidence>
<dbReference type="FunFam" id="2.170.130.10:FF:000003">
    <property type="entry name" value="SusC/RagA family TonB-linked outer membrane protein"/>
    <property type="match status" value="1"/>
</dbReference>
<keyword evidence="2 7" id="KW-0813">Transport</keyword>
<dbReference type="InterPro" id="IPR037066">
    <property type="entry name" value="Plug_dom_sf"/>
</dbReference>
<dbReference type="Pfam" id="PF13715">
    <property type="entry name" value="CarbopepD_reg_2"/>
    <property type="match status" value="1"/>
</dbReference>
<keyword evidence="5 7" id="KW-0472">Membrane</keyword>
<keyword evidence="6 7" id="KW-0998">Cell outer membrane</keyword>
<dbReference type="SUPFAM" id="SSF56935">
    <property type="entry name" value="Porins"/>
    <property type="match status" value="1"/>
</dbReference>
<dbReference type="InterPro" id="IPR023996">
    <property type="entry name" value="TonB-dep_OMP_SusC/RagA"/>
</dbReference>
<name>A0A368JIY6_9BACT</name>
<dbReference type="EMBL" id="QOWE01000019">
    <property type="protein sequence ID" value="RCR67502.1"/>
    <property type="molecule type" value="Genomic_DNA"/>
</dbReference>
<evidence type="ECO:0000256" key="4">
    <source>
        <dbReference type="ARBA" id="ARBA00022692"/>
    </source>
</evidence>
<dbReference type="OrthoDB" id="9768177at2"/>
<reference evidence="10 11" key="1">
    <citation type="submission" date="2018-07" db="EMBL/GenBank/DDBJ databases">
        <title>Genome analysis of Larkinella rosea.</title>
        <authorList>
            <person name="Zhou Z."/>
            <person name="Wang G."/>
        </authorList>
    </citation>
    <scope>NUCLEOTIDE SEQUENCE [LARGE SCALE GENOMIC DNA]</scope>
    <source>
        <strain evidence="11">zzj9</strain>
    </source>
</reference>
<dbReference type="PROSITE" id="PS52016">
    <property type="entry name" value="TONB_DEPENDENT_REC_3"/>
    <property type="match status" value="1"/>
</dbReference>
<dbReference type="InterPro" id="IPR039426">
    <property type="entry name" value="TonB-dep_rcpt-like"/>
</dbReference>
<dbReference type="Pfam" id="PF07715">
    <property type="entry name" value="Plug"/>
    <property type="match status" value="1"/>
</dbReference>
<proteinExistence type="inferred from homology"/>
<dbReference type="InterPro" id="IPR012910">
    <property type="entry name" value="Plug_dom"/>
</dbReference>
<feature type="region of interest" description="Disordered" evidence="8">
    <location>
        <begin position="858"/>
        <end position="877"/>
    </location>
</feature>
<keyword evidence="11" id="KW-1185">Reference proteome</keyword>
<keyword evidence="3 7" id="KW-1134">Transmembrane beta strand</keyword>